<dbReference type="EMBL" id="JASOOE010000010">
    <property type="protein sequence ID" value="MDK7187507.1"/>
    <property type="molecule type" value="Genomic_DNA"/>
</dbReference>
<dbReference type="Proteomes" id="UP001229251">
    <property type="component" value="Unassembled WGS sequence"/>
</dbReference>
<proteinExistence type="predicted"/>
<comment type="caution">
    <text evidence="1">The sequence shown here is derived from an EMBL/GenBank/DDBJ whole genome shotgun (WGS) entry which is preliminary data.</text>
</comment>
<gene>
    <name evidence="1" type="ORF">QP433_05895</name>
</gene>
<protein>
    <submittedName>
        <fullName evidence="1">Uncharacterized protein</fullName>
    </submittedName>
</protein>
<evidence type="ECO:0000313" key="1">
    <source>
        <dbReference type="EMBL" id="MDK7187507.1"/>
    </source>
</evidence>
<accession>A0AAJ1Q4H5</accession>
<dbReference type="AlphaFoldDB" id="A0AAJ1Q4H5"/>
<sequence>MSTERARLALDLPNEFYDSFQLSIQEIYQQAIEQARADLSLNKEFLAVPELRKQLGMSFNTFKTNVEDKGIPIYLLGNKKYIKRTDLFKFMEQHRIN</sequence>
<dbReference type="RefSeq" id="WP_285065972.1">
    <property type="nucleotide sequence ID" value="NZ_JASOOE010000010.1"/>
</dbReference>
<organism evidence="1 2">
    <name type="scientific">Facklamia hominis</name>
    <dbReference type="NCBI Taxonomy" id="178214"/>
    <lineage>
        <taxon>Bacteria</taxon>
        <taxon>Bacillati</taxon>
        <taxon>Bacillota</taxon>
        <taxon>Bacilli</taxon>
        <taxon>Lactobacillales</taxon>
        <taxon>Aerococcaceae</taxon>
        <taxon>Facklamia</taxon>
    </lineage>
</organism>
<evidence type="ECO:0000313" key="2">
    <source>
        <dbReference type="Proteomes" id="UP001229251"/>
    </source>
</evidence>
<name>A0AAJ1Q4H5_9LACT</name>
<reference evidence="1" key="1">
    <citation type="submission" date="2023-05" db="EMBL/GenBank/DDBJ databases">
        <title>Cataloging the Phylogenetic Diversity of Human Bladder Bacteria.</title>
        <authorList>
            <person name="Du J."/>
        </authorList>
    </citation>
    <scope>NUCLEOTIDE SEQUENCE</scope>
    <source>
        <strain evidence="1">UMB1231</strain>
    </source>
</reference>